<feature type="region of interest" description="Disordered" evidence="2">
    <location>
        <begin position="1"/>
        <end position="27"/>
    </location>
</feature>
<feature type="compositionally biased region" description="Low complexity" evidence="2">
    <location>
        <begin position="10"/>
        <end position="19"/>
    </location>
</feature>
<keyword evidence="1" id="KW-0175">Coiled coil</keyword>
<reference evidence="4 5" key="1">
    <citation type="submission" date="2019-11" db="EMBL/GenBank/DDBJ databases">
        <title>Phenotypic characterization of an OXA-22 and OXA-60 co-producing Ralstonia pickettii clinical strain.</title>
        <authorList>
            <person name="He F."/>
        </authorList>
    </citation>
    <scope>NUCLEOTIDE SEQUENCE [LARGE SCALE GENOMIC DNA]</scope>
    <source>
        <strain evidence="4 5">PSLESD1</strain>
    </source>
</reference>
<dbReference type="NCBIfam" id="NF005411">
    <property type="entry name" value="PRK06975.1"/>
    <property type="match status" value="1"/>
</dbReference>
<evidence type="ECO:0000259" key="3">
    <source>
        <dbReference type="Pfam" id="PF02602"/>
    </source>
</evidence>
<proteinExistence type="predicted"/>
<comment type="caution">
    <text evidence="4">The sequence shown here is derived from an EMBL/GenBank/DDBJ whole genome shotgun (WGS) entry which is preliminary data.</text>
</comment>
<dbReference type="CDD" id="cd06578">
    <property type="entry name" value="HemD"/>
    <property type="match status" value="1"/>
</dbReference>
<protein>
    <submittedName>
        <fullName evidence="4">Fused uroporphyrinogen-III synthase HemD/membrane protein HemX</fullName>
        <ecNumber evidence="4">2.1.1.107</ecNumber>
        <ecNumber evidence="4">4.2.1.75</ecNumber>
    </submittedName>
</protein>
<dbReference type="InterPro" id="IPR036108">
    <property type="entry name" value="4pyrrol_syn_uPrphyn_synt_sf"/>
</dbReference>
<name>A0A7X2HM14_RALPI</name>
<dbReference type="GO" id="GO:0032259">
    <property type="term" value="P:methylation"/>
    <property type="evidence" value="ECO:0007669"/>
    <property type="project" value="UniProtKB-KW"/>
</dbReference>
<dbReference type="PANTHER" id="PTHR38043:SF1">
    <property type="entry name" value="PROTEIN HEMX"/>
    <property type="match status" value="1"/>
</dbReference>
<feature type="region of interest" description="Disordered" evidence="2">
    <location>
        <begin position="290"/>
        <end position="346"/>
    </location>
</feature>
<dbReference type="GO" id="GO:0004852">
    <property type="term" value="F:uroporphyrinogen-III synthase activity"/>
    <property type="evidence" value="ECO:0007669"/>
    <property type="project" value="UniProtKB-EC"/>
</dbReference>
<dbReference type="Gene3D" id="3.40.50.10090">
    <property type="match status" value="2"/>
</dbReference>
<dbReference type="Proteomes" id="UP000441032">
    <property type="component" value="Unassembled WGS sequence"/>
</dbReference>
<feature type="coiled-coil region" evidence="1">
    <location>
        <begin position="378"/>
        <end position="405"/>
    </location>
</feature>
<feature type="domain" description="Tetrapyrrole biosynthesis uroporphyrinogen III synthase" evidence="3">
    <location>
        <begin position="41"/>
        <end position="268"/>
    </location>
</feature>
<dbReference type="PANTHER" id="PTHR38043">
    <property type="entry name" value="PROTEIN HEMX"/>
    <property type="match status" value="1"/>
</dbReference>
<dbReference type="InterPro" id="IPR007470">
    <property type="entry name" value="HemX"/>
</dbReference>
<dbReference type="InterPro" id="IPR003754">
    <property type="entry name" value="4pyrrol_synth_uPrphyn_synth"/>
</dbReference>
<dbReference type="Pfam" id="PF02602">
    <property type="entry name" value="HEM4"/>
    <property type="match status" value="1"/>
</dbReference>
<evidence type="ECO:0000313" key="4">
    <source>
        <dbReference type="EMBL" id="MRS98941.1"/>
    </source>
</evidence>
<dbReference type="SUPFAM" id="SSF69618">
    <property type="entry name" value="HemD-like"/>
    <property type="match status" value="1"/>
</dbReference>
<dbReference type="GO" id="GO:0004851">
    <property type="term" value="F:uroporphyrin-III C-methyltransferase activity"/>
    <property type="evidence" value="ECO:0007669"/>
    <property type="project" value="UniProtKB-EC"/>
</dbReference>
<keyword evidence="4" id="KW-0808">Transferase</keyword>
<dbReference type="AlphaFoldDB" id="A0A7X2HM14"/>
<organism evidence="4 5">
    <name type="scientific">Ralstonia pickettii</name>
    <name type="common">Burkholderia pickettii</name>
    <dbReference type="NCBI Taxonomy" id="329"/>
    <lineage>
        <taxon>Bacteria</taxon>
        <taxon>Pseudomonadati</taxon>
        <taxon>Pseudomonadota</taxon>
        <taxon>Betaproteobacteria</taxon>
        <taxon>Burkholderiales</taxon>
        <taxon>Burkholderiaceae</taxon>
        <taxon>Ralstonia</taxon>
    </lineage>
</organism>
<evidence type="ECO:0000313" key="5">
    <source>
        <dbReference type="Proteomes" id="UP000441032"/>
    </source>
</evidence>
<feature type="region of interest" description="Disordered" evidence="2">
    <location>
        <begin position="548"/>
        <end position="581"/>
    </location>
</feature>
<dbReference type="RefSeq" id="WP_154206662.1">
    <property type="nucleotide sequence ID" value="NZ_WJYN01000003.1"/>
</dbReference>
<dbReference type="EC" id="2.1.1.107" evidence="4"/>
<dbReference type="EMBL" id="WJYN01000003">
    <property type="protein sequence ID" value="MRS98941.1"/>
    <property type="molecule type" value="Genomic_DNA"/>
</dbReference>
<dbReference type="Pfam" id="PF04375">
    <property type="entry name" value="HemX"/>
    <property type="match status" value="1"/>
</dbReference>
<dbReference type="GO" id="GO:0033014">
    <property type="term" value="P:tetrapyrrole biosynthetic process"/>
    <property type="evidence" value="ECO:0007669"/>
    <property type="project" value="InterPro"/>
</dbReference>
<gene>
    <name evidence="4" type="primary">hemDX</name>
    <name evidence="4" type="ORF">GJQ57_09795</name>
</gene>
<sequence length="708" mass="75352">MDDHLPPRLSPSSPASSSPPVQPAPPPVVVVTRPRAQAPMLVAALERHGLRTHQFPLLDIAPTPNLDDLRAALADPSRYALVVFVSPNAVQQAFAAMPEGFRWPQDVPVAVVGPASAQALATHGVAPPAHRVIKPDTHADDARQDSEALYARLDVPSLSGREVLIVRGNGGREWLADQLREAGASVRTVEAYRRSVPVPDAAAWLALRAVLSARHAWTLTSSEAVRNLDELARANLSPADLDTLHGAPCFASHARIVEQAESLGFRDVTLTGAGDDRLLASVLAWAGPVASPEHAPPTVPAEPNLSTSSSTVTQTPVPSSAPASTSAPESAPAAATPSPAPAPAASPAAFAPTMTVNHAPARGGWLIWVVLMAVVAAVAALQVRNERLAREIRQHAQTNEALAQEMRVLSRADQDSVSQLQQKFGALDARTAETRDRQAALEQANQDLLRNRDDWQRAEIQRSLEVIAEQLQLTGNVAGALAALQTVDARLATLDKPQFNAVRRAVSRDMAKLKSMPSFDLAGAALRLDDAINAVDTLPLLSSAQPLEGEQAAQAPHGAAKSPKNAKAQAASAPVASTPASAGWSAGVRAWWGRLWNDVRGELGQIVQVRRVDQTEALLLSSDQAWFLRENLKLRLMNARLALLSRNDAVFRADLGRADTLLARYFDTQSSRVTTVQNQLSQVRAMVGTLQVPTLADSLAAVRGSGKE</sequence>
<feature type="compositionally biased region" description="Low complexity" evidence="2">
    <location>
        <begin position="306"/>
        <end position="337"/>
    </location>
</feature>
<keyword evidence="4" id="KW-0456">Lyase</keyword>
<feature type="compositionally biased region" description="Low complexity" evidence="2">
    <location>
        <begin position="559"/>
        <end position="581"/>
    </location>
</feature>
<accession>A0A7X2HM14</accession>
<keyword evidence="4" id="KW-0489">Methyltransferase</keyword>
<evidence type="ECO:0000256" key="1">
    <source>
        <dbReference type="SAM" id="Coils"/>
    </source>
</evidence>
<dbReference type="EC" id="4.2.1.75" evidence="4"/>
<evidence type="ECO:0000256" key="2">
    <source>
        <dbReference type="SAM" id="MobiDB-lite"/>
    </source>
</evidence>